<sequence>MPKSLKQETVKSVHATLAHELSADQLEAVSGGTIRGSSPHQTVGGDGSSQSDNDVGVHTD</sequence>
<dbReference type="Proteomes" id="UP000574769">
    <property type="component" value="Unassembled WGS sequence"/>
</dbReference>
<protein>
    <recommendedName>
        <fullName evidence="4">Bacteriocin</fullName>
    </recommendedName>
</protein>
<keyword evidence="3" id="KW-1185">Reference proteome</keyword>
<organism evidence="2 3">
    <name type="scientific">Sphingomonas abaci</name>
    <dbReference type="NCBI Taxonomy" id="237611"/>
    <lineage>
        <taxon>Bacteria</taxon>
        <taxon>Pseudomonadati</taxon>
        <taxon>Pseudomonadota</taxon>
        <taxon>Alphaproteobacteria</taxon>
        <taxon>Sphingomonadales</taxon>
        <taxon>Sphingomonadaceae</taxon>
        <taxon>Sphingomonas</taxon>
    </lineage>
</organism>
<proteinExistence type="predicted"/>
<gene>
    <name evidence="2" type="ORF">GGQ96_001447</name>
</gene>
<feature type="region of interest" description="Disordered" evidence="1">
    <location>
        <begin position="28"/>
        <end position="60"/>
    </location>
</feature>
<reference evidence="2 3" key="1">
    <citation type="submission" date="2020-08" db="EMBL/GenBank/DDBJ databases">
        <title>Genomic Encyclopedia of Type Strains, Phase IV (KMG-IV): sequencing the most valuable type-strain genomes for metagenomic binning, comparative biology and taxonomic classification.</title>
        <authorList>
            <person name="Goeker M."/>
        </authorList>
    </citation>
    <scope>NUCLEOTIDE SEQUENCE [LARGE SCALE GENOMIC DNA]</scope>
    <source>
        <strain evidence="2 3">DSM 15867</strain>
    </source>
</reference>
<dbReference type="EMBL" id="JACHNY010000002">
    <property type="protein sequence ID" value="MBB4617327.1"/>
    <property type="molecule type" value="Genomic_DNA"/>
</dbReference>
<name>A0A7W7EX79_9SPHN</name>
<evidence type="ECO:0000313" key="3">
    <source>
        <dbReference type="Proteomes" id="UP000574769"/>
    </source>
</evidence>
<evidence type="ECO:0008006" key="4">
    <source>
        <dbReference type="Google" id="ProtNLM"/>
    </source>
</evidence>
<comment type="caution">
    <text evidence="2">The sequence shown here is derived from an EMBL/GenBank/DDBJ whole genome shotgun (WGS) entry which is preliminary data.</text>
</comment>
<dbReference type="AlphaFoldDB" id="A0A7W7EX79"/>
<evidence type="ECO:0000313" key="2">
    <source>
        <dbReference type="EMBL" id="MBB4617327.1"/>
    </source>
</evidence>
<evidence type="ECO:0000256" key="1">
    <source>
        <dbReference type="SAM" id="MobiDB-lite"/>
    </source>
</evidence>
<accession>A0A7W7EX79</accession>